<dbReference type="InterPro" id="IPR003737">
    <property type="entry name" value="GlcNAc_PI_deacetylase-related"/>
</dbReference>
<dbReference type="RefSeq" id="WP_123849538.1">
    <property type="nucleotide sequence ID" value="NZ_RPDH01000003.1"/>
</dbReference>
<comment type="caution">
    <text evidence="1">The sequence shown here is derived from an EMBL/GenBank/DDBJ whole genome shotgun (WGS) entry which is preliminary data.</text>
</comment>
<proteinExistence type="predicted"/>
<dbReference type="SUPFAM" id="SSF102588">
    <property type="entry name" value="LmbE-like"/>
    <property type="match status" value="1"/>
</dbReference>
<dbReference type="InterPro" id="IPR023842">
    <property type="entry name" value="Bacillithiol_biosynth_BshB1"/>
</dbReference>
<evidence type="ECO:0000313" key="2">
    <source>
        <dbReference type="Proteomes" id="UP000278351"/>
    </source>
</evidence>
<accession>A0A3N4PCU0</accession>
<sequence>MKLDILAIAAHPDDVELSCAGTLMVHALQGMKVGIADLTQGELGTRGTPEGRLVEAADACALMGLDVRVNLKLADGFFQNTREDQLAVIRAIRRFRPDIVLANAIDDRHPDHGRAAKLIADSCFLAGLRKIETLGDDGKPQQAWRPKQVFHFLQDRYHEPDFVVDITPVMDKKIEAIKCFKTQFLAAQDHEPQTYISSPEFFDSVLYRAKMLGKMVGVPYAEGYTSAKMIGVRSLKDLINENT</sequence>
<dbReference type="Pfam" id="PF02585">
    <property type="entry name" value="PIG-L"/>
    <property type="match status" value="1"/>
</dbReference>
<dbReference type="PANTHER" id="PTHR12993">
    <property type="entry name" value="N-ACETYLGLUCOSAMINYL-PHOSPHATIDYLINOSITOL DE-N-ACETYLASE-RELATED"/>
    <property type="match status" value="1"/>
</dbReference>
<dbReference type="AlphaFoldDB" id="A0A3N4PCU0"/>
<dbReference type="PANTHER" id="PTHR12993:SF30">
    <property type="entry name" value="N-ACETYL-ALPHA-D-GLUCOSAMINYL L-MALATE DEACETYLASE 1"/>
    <property type="match status" value="1"/>
</dbReference>
<dbReference type="GO" id="GO:0019213">
    <property type="term" value="F:deacetylase activity"/>
    <property type="evidence" value="ECO:0007669"/>
    <property type="project" value="InterPro"/>
</dbReference>
<reference evidence="1 2" key="1">
    <citation type="submission" date="2018-11" db="EMBL/GenBank/DDBJ databases">
        <title>Chitinophaga lutea sp.nov., isolate from arsenic contaminated soil.</title>
        <authorList>
            <person name="Zong Y."/>
        </authorList>
    </citation>
    <scope>NUCLEOTIDE SEQUENCE [LARGE SCALE GENOMIC DNA]</scope>
    <source>
        <strain evidence="1 2">ZY74</strain>
    </source>
</reference>
<dbReference type="Gene3D" id="3.40.50.10320">
    <property type="entry name" value="LmbE-like"/>
    <property type="match status" value="1"/>
</dbReference>
<dbReference type="NCBIfam" id="TIGR04001">
    <property type="entry name" value="thiol_BshB1"/>
    <property type="match status" value="1"/>
</dbReference>
<dbReference type="Proteomes" id="UP000278351">
    <property type="component" value="Unassembled WGS sequence"/>
</dbReference>
<gene>
    <name evidence="1" type="primary">bshB1</name>
    <name evidence="1" type="ORF">EGT74_26370</name>
</gene>
<dbReference type="GO" id="GO:0016811">
    <property type="term" value="F:hydrolase activity, acting on carbon-nitrogen (but not peptide) bonds, in linear amides"/>
    <property type="evidence" value="ECO:0007669"/>
    <property type="project" value="TreeGrafter"/>
</dbReference>
<keyword evidence="2" id="KW-1185">Reference proteome</keyword>
<protein>
    <submittedName>
        <fullName evidence="1">Bacillithiol biosynthesis deacetylase BshB1</fullName>
    </submittedName>
</protein>
<dbReference type="GO" id="GO:0071793">
    <property type="term" value="P:bacillithiol biosynthetic process"/>
    <property type="evidence" value="ECO:0007669"/>
    <property type="project" value="InterPro"/>
</dbReference>
<organism evidence="1 2">
    <name type="scientific">Chitinophaga lutea</name>
    <dbReference type="NCBI Taxonomy" id="2488634"/>
    <lineage>
        <taxon>Bacteria</taxon>
        <taxon>Pseudomonadati</taxon>
        <taxon>Bacteroidota</taxon>
        <taxon>Chitinophagia</taxon>
        <taxon>Chitinophagales</taxon>
        <taxon>Chitinophagaceae</taxon>
        <taxon>Chitinophaga</taxon>
    </lineage>
</organism>
<evidence type="ECO:0000313" key="1">
    <source>
        <dbReference type="EMBL" id="RPE05885.1"/>
    </source>
</evidence>
<dbReference type="EMBL" id="RPDH01000003">
    <property type="protein sequence ID" value="RPE05885.1"/>
    <property type="molecule type" value="Genomic_DNA"/>
</dbReference>
<dbReference type="OrthoDB" id="9778719at2"/>
<name>A0A3N4PCU0_9BACT</name>
<dbReference type="InterPro" id="IPR024078">
    <property type="entry name" value="LmbE-like_dom_sf"/>
</dbReference>